<evidence type="ECO:0000256" key="3">
    <source>
        <dbReference type="ARBA" id="ARBA00022692"/>
    </source>
</evidence>
<name>A0A482PQ55_CITRO</name>
<dbReference type="AlphaFoldDB" id="A0A482PQ55"/>
<evidence type="ECO:0000256" key="6">
    <source>
        <dbReference type="RuleBase" id="RU368030"/>
    </source>
</evidence>
<dbReference type="GO" id="GO:0005886">
    <property type="term" value="C:plasma membrane"/>
    <property type="evidence" value="ECO:0007669"/>
    <property type="project" value="UniProtKB-SubCell"/>
</dbReference>
<dbReference type="EMBL" id="CP038008">
    <property type="protein sequence ID" value="QBY30757.1"/>
    <property type="molecule type" value="Genomic_DNA"/>
</dbReference>
<organism evidence="7">
    <name type="scientific">Citrobacter rodentium</name>
    <dbReference type="NCBI Taxonomy" id="67825"/>
    <lineage>
        <taxon>Bacteria</taxon>
        <taxon>Pseudomonadati</taxon>
        <taxon>Pseudomonadota</taxon>
        <taxon>Gammaproteobacteria</taxon>
        <taxon>Enterobacterales</taxon>
        <taxon>Enterobacteriaceae</taxon>
        <taxon>Citrobacter</taxon>
    </lineage>
</organism>
<keyword evidence="6" id="KW-0997">Cell inner membrane</keyword>
<evidence type="ECO:0000256" key="1">
    <source>
        <dbReference type="ARBA" id="ARBA00004167"/>
    </source>
</evidence>
<feature type="transmembrane region" description="Helical" evidence="6">
    <location>
        <begin position="6"/>
        <end position="29"/>
    </location>
</feature>
<gene>
    <name evidence="7" type="primary">gspI</name>
    <name evidence="7" type="ORF">E2R62_19200</name>
</gene>
<comment type="subunit">
    <text evidence="6">Type II secretion is composed of four main components: the outer membrane complex, the inner membrane complex, the cytoplasmic secretion ATPase and the periplasm-spanning pseudopilus.</text>
</comment>
<keyword evidence="3 6" id="KW-0812">Transmembrane</keyword>
<dbReference type="InterPro" id="IPR045584">
    <property type="entry name" value="Pilin-like"/>
</dbReference>
<dbReference type="RefSeq" id="WP_012908416.1">
    <property type="nucleotide sequence ID" value="NZ_CAJTBI010000043.1"/>
</dbReference>
<dbReference type="PANTHER" id="PTHR38779:SF2">
    <property type="entry name" value="TYPE II SECRETION SYSTEM PROTEIN I-RELATED"/>
    <property type="match status" value="1"/>
</dbReference>
<comment type="PTM">
    <text evidence="6">Cleaved by prepilin peptidase.</text>
</comment>
<keyword evidence="5 6" id="KW-0472">Membrane</keyword>
<evidence type="ECO:0000256" key="2">
    <source>
        <dbReference type="ARBA" id="ARBA00022481"/>
    </source>
</evidence>
<evidence type="ECO:0000256" key="5">
    <source>
        <dbReference type="ARBA" id="ARBA00023136"/>
    </source>
</evidence>
<comment type="subcellular location">
    <subcellularLocation>
        <location evidence="6">Cell inner membrane</location>
        <topology evidence="6">Single-pass membrane protein</topology>
    </subcellularLocation>
    <subcellularLocation>
        <location evidence="1">Membrane</location>
        <topology evidence="1">Single-pass membrane protein</topology>
    </subcellularLocation>
</comment>
<dbReference type="GO" id="GO:0015628">
    <property type="term" value="P:protein secretion by the type II secretion system"/>
    <property type="evidence" value="ECO:0007669"/>
    <property type="project" value="UniProtKB-UniRule"/>
</dbReference>
<keyword evidence="4 6" id="KW-1133">Transmembrane helix</keyword>
<sequence>MKTQQSGMLLLEVLVAMAILATAILALLISMQWQFRAIRTIQQETLALWSADNALIVARGGKLKASEGNERQRDLSFRWQLTATTRSSQTERQQIVVSGPDDTMSSLSAWLPVEPAE</sequence>
<dbReference type="NCBIfam" id="TIGR01707">
    <property type="entry name" value="gspI"/>
    <property type="match status" value="1"/>
</dbReference>
<comment type="similarity">
    <text evidence="6">Belongs to the GSP I family.</text>
</comment>
<dbReference type="GO" id="GO:0015627">
    <property type="term" value="C:type II protein secretion system complex"/>
    <property type="evidence" value="ECO:0007669"/>
    <property type="project" value="UniProtKB-UniRule"/>
</dbReference>
<dbReference type="InterPro" id="IPR010052">
    <property type="entry name" value="T2SS_protein-GspI"/>
</dbReference>
<reference evidence="7" key="1">
    <citation type="submission" date="2019-03" db="EMBL/GenBank/DDBJ databases">
        <title>Complete genome sequence of enteropathogenic Citrobacter rodentium strain DBS100.</title>
        <authorList>
            <person name="Popov G."/>
            <person name="Fiebig A."/>
            <person name="Shideler S."/>
            <person name="Coombes B."/>
            <person name="Savchenko A."/>
        </authorList>
    </citation>
    <scope>NUCLEOTIDE SEQUENCE</scope>
    <source>
        <strain evidence="7">DBS100</strain>
    </source>
</reference>
<comment type="function">
    <text evidence="6">Component of the type II secretion system required for the energy-dependent secretion of extracellular factors such as proteases and toxins from the periplasm.</text>
</comment>
<accession>A0A482PQ55</accession>
<dbReference type="SUPFAM" id="SSF54523">
    <property type="entry name" value="Pili subunits"/>
    <property type="match status" value="1"/>
</dbReference>
<dbReference type="PANTHER" id="PTHR38779">
    <property type="entry name" value="TYPE II SECRETION SYSTEM PROTEIN I-RELATED"/>
    <property type="match status" value="1"/>
</dbReference>
<protein>
    <recommendedName>
        <fullName evidence="6">Type II secretion system protein I</fullName>
        <shortName evidence="6">T2SS minor pseudopilin I</shortName>
    </recommendedName>
</protein>
<keyword evidence="2 6" id="KW-0488">Methylation</keyword>
<evidence type="ECO:0000313" key="7">
    <source>
        <dbReference type="EMBL" id="QBY30757.1"/>
    </source>
</evidence>
<proteinExistence type="inferred from homology"/>
<evidence type="ECO:0000256" key="4">
    <source>
        <dbReference type="ARBA" id="ARBA00022989"/>
    </source>
</evidence>
<keyword evidence="6" id="KW-1003">Cell membrane</keyword>